<organism evidence="2 3">
    <name type="scientific">Neisseria brasiliensis</name>
    <dbReference type="NCBI Taxonomy" id="2666100"/>
    <lineage>
        <taxon>Bacteria</taxon>
        <taxon>Pseudomonadati</taxon>
        <taxon>Pseudomonadota</taxon>
        <taxon>Betaproteobacteria</taxon>
        <taxon>Neisseriales</taxon>
        <taxon>Neisseriaceae</taxon>
        <taxon>Neisseria</taxon>
    </lineage>
</organism>
<evidence type="ECO:0000313" key="2">
    <source>
        <dbReference type="EMBL" id="MRN37411.1"/>
    </source>
</evidence>
<keyword evidence="1" id="KW-1133">Transmembrane helix</keyword>
<comment type="caution">
    <text evidence="2">The sequence shown here is derived from an EMBL/GenBank/DDBJ whole genome shotgun (WGS) entry which is preliminary data.</text>
</comment>
<proteinExistence type="predicted"/>
<keyword evidence="3" id="KW-1185">Reference proteome</keyword>
<evidence type="ECO:0008006" key="4">
    <source>
        <dbReference type="Google" id="ProtNLM"/>
    </source>
</evidence>
<dbReference type="RefSeq" id="WP_095501964.1">
    <property type="nucleotide sequence ID" value="NZ_WJXO01000001.1"/>
</dbReference>
<dbReference type="AlphaFoldDB" id="A0A7X2KX96"/>
<feature type="transmembrane region" description="Helical" evidence="1">
    <location>
        <begin position="126"/>
        <end position="143"/>
    </location>
</feature>
<keyword evidence="1" id="KW-0812">Transmembrane</keyword>
<gene>
    <name evidence="2" type="ORF">GJU80_02605</name>
</gene>
<accession>A0A7X2KX96</accession>
<protein>
    <recommendedName>
        <fullName evidence="4">Conjugal transfer protein TraM</fullName>
    </recommendedName>
</protein>
<evidence type="ECO:0000313" key="3">
    <source>
        <dbReference type="Proteomes" id="UP000486297"/>
    </source>
</evidence>
<evidence type="ECO:0000256" key="1">
    <source>
        <dbReference type="SAM" id="Phobius"/>
    </source>
</evidence>
<reference evidence="2" key="1">
    <citation type="journal article" name="Emerg. Infect. Dis.">
        <title>Two cases of a newly characterized neisseria species.</title>
        <authorList>
            <person name="Mustapha M."/>
            <person name="Lemos A.P.S."/>
            <person name="Harrison L.H."/>
            <person name="Vantyne D."/>
            <person name="Sacchi C.T."/>
        </authorList>
    </citation>
    <scope>NUCLEOTIDE SEQUENCE</scope>
    <source>
        <strain evidence="2">N.95.16</strain>
    </source>
</reference>
<dbReference type="Proteomes" id="UP000486297">
    <property type="component" value="Unassembled WGS sequence"/>
</dbReference>
<dbReference type="EMBL" id="WJXO01000001">
    <property type="protein sequence ID" value="MRN37411.1"/>
    <property type="molecule type" value="Genomic_DNA"/>
</dbReference>
<sequence>MSQADVEAIIAEVFRVSGIKLTADDPVIAILLVQEARLKALFEEQRIGIQQGLAEYAAEIDDSMKVTVKAAEELKTYREQILAELLAKSDEQLKESTGRVYAALQPKIEAQNKALVESVAAKMNRSWLMAGLFFFVLLLVLKFI</sequence>
<keyword evidence="1" id="KW-0472">Membrane</keyword>
<name>A0A7X2KX96_9NEIS</name>